<name>A0ACC2IQ65_9PLEO</name>
<proteinExistence type="predicted"/>
<reference evidence="1" key="1">
    <citation type="submission" date="2022-11" db="EMBL/GenBank/DDBJ databases">
        <title>Genome Sequence of Boeremia exigua.</title>
        <authorList>
            <person name="Buettner E."/>
        </authorList>
    </citation>
    <scope>NUCLEOTIDE SEQUENCE</scope>
    <source>
        <strain evidence="1">CU02</strain>
    </source>
</reference>
<dbReference type="EMBL" id="JAPHNI010000060">
    <property type="protein sequence ID" value="KAJ8117253.1"/>
    <property type="molecule type" value="Genomic_DNA"/>
</dbReference>
<evidence type="ECO:0000313" key="1">
    <source>
        <dbReference type="EMBL" id="KAJ8117253.1"/>
    </source>
</evidence>
<keyword evidence="2" id="KW-1185">Reference proteome</keyword>
<dbReference type="Proteomes" id="UP001153331">
    <property type="component" value="Unassembled WGS sequence"/>
</dbReference>
<evidence type="ECO:0000313" key="2">
    <source>
        <dbReference type="Proteomes" id="UP001153331"/>
    </source>
</evidence>
<sequence>MTSDEPEDTENGYFPISDRPKSPGSIHSSDSMSIHSSQPSATVASLTALQYLPIPLLVLSSNKTVVIANEALGRLLGIDFESTAYHDFSISELLQDKAVGELGIDIIQNGSPLLVTWEDFLDCVVDDAESNSIKERHNDQLESGNTTPTAHTVNGQTTSSSHPSLPPLSTTNLARTTVHDVSVEVIVSPLTRGPGGDIMKKDKTHSQEGAFQATCIISIWRIEDTQYFTLTFTSATSTQTASVSRPSSRVVNRTHTGSHINKSRSSGSSSSSGRRSGSSSNNVSKAVTPTFQQALFPPRGPPLLGGLDTSSISIFQKATQLKDALLNSINMPAYAMWKDENFGIPNNALLRLLPKDATYAPGDQRAFLSLFKVWTEDFQRQLDVDEFPILQVCRTQQRIERTRLGMRQPGTGRRLVFEVTGEPVMHPDSGDFLGAIIVLKDVTEYTKAIAEKVEENEKQFEYIANFMPVMVWTTTPDGLHDWFSQRWYDYTGLTEEQSLGEGWKLPFHPEDMVTTKDTWFECLATGDEYNTEYRCQRYDGEWRWMLGRAIPFLDDSGKIIKWYGTCTDIHDLVMARQEAKETREQLRKVIEHAKIMLWAVDRGNKVILMEGGTGSNKHAKDVLGKDVFDQFEMNASDRERWRRPIQEILNGKAQDEMVERYMSSDRYFRTRLVPRWNSIRTGGIEGEAFVDGVIGVSMDITELRKREDQLREQEKENSRLLANAAAAREASRMKSQFLANMSHEIRTPIAGVIGMSELLFDMDLNEEQKECAENIHRSANSLLTVINDILDFSKVESGRLDVEEVQFSLSVVLRDVNKMMSFAAQRKGLAYHSFIEPEVEQDLRVIGDPGRLRQILTNVLTNSIKFTSDGSVKLSVAITRRSKDSVTVNFMVQDTGIGIEEEVRKHLFQPFSQADSSTARRFGGTGLGLTISKNLVELMKGQIWLDSKLGQGTTATFWIPFAKASYSDDGSPLVDLASIPDRLQSDVSVSVGSSEDHTPPLTPRDSVNGHSRMQSFPIGTKLPDHLTSMPESDRKNTHVLVVEDNHINQQIALKTIRKLNFSVNAVWNGQEVLDYLAQEFTPSHPRPDIILMDVQMPIRDGYSATHAIRTEAPWRDKPEIRGVPIVAMTASAIQGDKERCTLAGMDDYLAKPVKGKLLEKMLVKWAIEGRRKTANAKPTVNAPDRHGHLSTPATLVTDGVSAKDGLQIKSQPDRPETTASALTAQLDRLHYQNDAAFARTSENEADRALRRIQAEERDTKLRDDKLLSLTGPQLHGHGTVKRRENESTMPLTEANMERFTHAQDGEVNPRKSTDSPEAASDIAIQPHSRTQSRAEQPASRPSLSESRFRESQKTVTPKTQSPT</sequence>
<protein>
    <submittedName>
        <fullName evidence="1">Uncharacterized protein</fullName>
    </submittedName>
</protein>
<comment type="caution">
    <text evidence="1">The sequence shown here is derived from an EMBL/GenBank/DDBJ whole genome shotgun (WGS) entry which is preliminary data.</text>
</comment>
<gene>
    <name evidence="1" type="ORF">OPT61_g1500</name>
</gene>
<organism evidence="1 2">
    <name type="scientific">Boeremia exigua</name>
    <dbReference type="NCBI Taxonomy" id="749465"/>
    <lineage>
        <taxon>Eukaryota</taxon>
        <taxon>Fungi</taxon>
        <taxon>Dikarya</taxon>
        <taxon>Ascomycota</taxon>
        <taxon>Pezizomycotina</taxon>
        <taxon>Dothideomycetes</taxon>
        <taxon>Pleosporomycetidae</taxon>
        <taxon>Pleosporales</taxon>
        <taxon>Pleosporineae</taxon>
        <taxon>Didymellaceae</taxon>
        <taxon>Boeremia</taxon>
    </lineage>
</organism>
<accession>A0ACC2IQ65</accession>